<evidence type="ECO:0008006" key="7">
    <source>
        <dbReference type="Google" id="ProtNLM"/>
    </source>
</evidence>
<dbReference type="Pfam" id="PF01326">
    <property type="entry name" value="PPDK_N"/>
    <property type="match status" value="1"/>
</dbReference>
<dbReference type="InterPro" id="IPR008279">
    <property type="entry name" value="PEP-util_enz_mobile_dom"/>
</dbReference>
<keyword evidence="6" id="KW-1185">Reference proteome</keyword>
<dbReference type="AlphaFoldDB" id="A0A4Z0R1J6"/>
<dbReference type="Gene3D" id="3.30.470.20">
    <property type="entry name" value="ATP-grasp fold, B domain"/>
    <property type="match status" value="1"/>
</dbReference>
<protein>
    <recommendedName>
        <fullName evidence="7">Phosphoenolpyruvate synthase</fullName>
    </recommendedName>
</protein>
<organism evidence="5 6">
    <name type="scientific">Desulfosporosinus fructosivorans</name>
    <dbReference type="NCBI Taxonomy" id="2018669"/>
    <lineage>
        <taxon>Bacteria</taxon>
        <taxon>Bacillati</taxon>
        <taxon>Bacillota</taxon>
        <taxon>Clostridia</taxon>
        <taxon>Eubacteriales</taxon>
        <taxon>Desulfitobacteriaceae</taxon>
        <taxon>Desulfosporosinus</taxon>
    </lineage>
</organism>
<evidence type="ECO:0000313" key="6">
    <source>
        <dbReference type="Proteomes" id="UP000298460"/>
    </source>
</evidence>
<keyword evidence="1" id="KW-0547">Nucleotide-binding</keyword>
<gene>
    <name evidence="5" type="ORF">E4K67_24510</name>
</gene>
<comment type="caution">
    <text evidence="5">The sequence shown here is derived from an EMBL/GenBank/DDBJ whole genome shotgun (WGS) entry which is preliminary data.</text>
</comment>
<evidence type="ECO:0000259" key="3">
    <source>
        <dbReference type="Pfam" id="PF00391"/>
    </source>
</evidence>
<dbReference type="GO" id="GO:0016301">
    <property type="term" value="F:kinase activity"/>
    <property type="evidence" value="ECO:0007669"/>
    <property type="project" value="InterPro"/>
</dbReference>
<dbReference type="RefSeq" id="WP_135551571.1">
    <property type="nucleotide sequence ID" value="NZ_SPQQ01000013.1"/>
</dbReference>
<dbReference type="OrthoDB" id="9765468at2"/>
<dbReference type="PANTHER" id="PTHR43615">
    <property type="entry name" value="PHOSPHOENOLPYRUVATE SYNTHASE-RELATED"/>
    <property type="match status" value="1"/>
</dbReference>
<dbReference type="InterPro" id="IPR036637">
    <property type="entry name" value="Phosphohistidine_dom_sf"/>
</dbReference>
<proteinExistence type="predicted"/>
<evidence type="ECO:0000259" key="4">
    <source>
        <dbReference type="Pfam" id="PF01326"/>
    </source>
</evidence>
<keyword evidence="2" id="KW-0067">ATP-binding</keyword>
<dbReference type="Proteomes" id="UP000298460">
    <property type="component" value="Unassembled WGS sequence"/>
</dbReference>
<accession>A0A4Z0R1J6</accession>
<dbReference type="Gene3D" id="3.30.1490.20">
    <property type="entry name" value="ATP-grasp fold, A domain"/>
    <property type="match status" value="1"/>
</dbReference>
<dbReference type="InterPro" id="IPR051549">
    <property type="entry name" value="PEP_Utilizing_Enz"/>
</dbReference>
<dbReference type="EMBL" id="SPQQ01000013">
    <property type="protein sequence ID" value="TGE35496.1"/>
    <property type="molecule type" value="Genomic_DNA"/>
</dbReference>
<dbReference type="Gene3D" id="3.50.30.10">
    <property type="entry name" value="Phosphohistidine domain"/>
    <property type="match status" value="1"/>
</dbReference>
<dbReference type="PANTHER" id="PTHR43615:SF1">
    <property type="entry name" value="PPDK_N DOMAIN-CONTAINING PROTEIN"/>
    <property type="match status" value="1"/>
</dbReference>
<feature type="domain" description="Pyruvate phosphate dikinase AMP/ATP-binding" evidence="4">
    <location>
        <begin position="18"/>
        <end position="323"/>
    </location>
</feature>
<dbReference type="GO" id="GO:0005524">
    <property type="term" value="F:ATP binding"/>
    <property type="evidence" value="ECO:0007669"/>
    <property type="project" value="UniProtKB-KW"/>
</dbReference>
<dbReference type="SUPFAM" id="SSF52009">
    <property type="entry name" value="Phosphohistidine domain"/>
    <property type="match status" value="1"/>
</dbReference>
<dbReference type="InterPro" id="IPR002192">
    <property type="entry name" value="PPDK_AMP/ATP-bd"/>
</dbReference>
<reference evidence="5 6" key="1">
    <citation type="submission" date="2019-03" db="EMBL/GenBank/DDBJ databases">
        <title>Draft Genome Sequence of Desulfosporosinus fructosivorans Strain 63.6F, Isolated from Marine Sediment in the Baltic Sea.</title>
        <authorList>
            <person name="Hausmann B."/>
            <person name="Vandieken V."/>
            <person name="Pjevac P."/>
            <person name="Schreck K."/>
            <person name="Herbold C.W."/>
            <person name="Loy A."/>
        </authorList>
    </citation>
    <scope>NUCLEOTIDE SEQUENCE [LARGE SCALE GENOMIC DNA]</scope>
    <source>
        <strain evidence="5 6">63.6F</strain>
    </source>
</reference>
<sequence length="853" mass="95660">MKSRYIYCFDELDKNALALVGGKGANLGELVKANFPVPAGFCISVEAYKKAVAGLEEKIHLVLDSVDWEKLDDIEEKAGQIRTVILQEAVFNDLQVEIVEAYLSLSGERQPAGALVAVRSSATAEDLPDASFAGQQDSYLNVQGEKNVLDCVLSCWASLWTARAMAYRQKQGFDHKTVFLSVVIQLMIDSEVAGVAFSANPLNGKLEQILISASYGLGETVVAGTVTPDSFVLSKKDLSLVERVLGLKEKQLIKEPGGNNKLIDVPKALRERFSLSEEQLKELGQLVCRVEEHYKTPMDIEWAFFQGKLYLLQARPITTLKQDFSIKDSLVSGKLSRVQQFMIDDILEHYPEAPTPLDYSVVTMSYQSLLDSVADLGKVSQATEIMTLSKDGDIRLNPPKIRPSVRTLAIPFRLFRKNTLKADHWRNTYGKNIKPFVDRVMAEDLVGKSESLMIEQFREIFDLARKVCDLRFYYIFKANLIPMTALSLILKLFSPKSHRPVLTDLMMTALDYKTAVIDRAINRLAVFAYQHPEVRTVFIEEDMNVFCGKPMKEIFSRLTGGNEFLLGVDRFLKEYGFRTEKMYQPFSGTSWLEDPARFLVIIKAALQDTSLEKREGIEIERKNKHEQWVNSFSVGIKGPIKRIFERNYIKVRENHIIREDTVFALESLFTAGRKITGELGKRLVLWGSLKEAEDIVFLTKEEITEVFSGIIDRNSCIQMIEVRKNRNAVNQTLWKEALYRNLDSNVNSDKLKGLVGSPGMAKGPVRIITGVSDFGKLKKGDILVCPYTDPTWTPLFGMVAAVVADTGGPLSHAAIVAREYGIPAVLGTKVGTKFFQEGEVILVNGEDGSVHRI</sequence>
<evidence type="ECO:0000256" key="1">
    <source>
        <dbReference type="ARBA" id="ARBA00022741"/>
    </source>
</evidence>
<dbReference type="InterPro" id="IPR013815">
    <property type="entry name" value="ATP_grasp_subdomain_1"/>
</dbReference>
<evidence type="ECO:0000313" key="5">
    <source>
        <dbReference type="EMBL" id="TGE35496.1"/>
    </source>
</evidence>
<feature type="domain" description="PEP-utilising enzyme mobile" evidence="3">
    <location>
        <begin position="778"/>
        <end position="848"/>
    </location>
</feature>
<dbReference type="Pfam" id="PF00391">
    <property type="entry name" value="PEP-utilizers"/>
    <property type="match status" value="1"/>
</dbReference>
<name>A0A4Z0R1J6_9FIRM</name>
<dbReference type="FunFam" id="3.30.1490.20:FF:000010">
    <property type="entry name" value="Phosphoenolpyruvate synthase"/>
    <property type="match status" value="1"/>
</dbReference>
<evidence type="ECO:0000256" key="2">
    <source>
        <dbReference type="ARBA" id="ARBA00022840"/>
    </source>
</evidence>
<dbReference type="SUPFAM" id="SSF56059">
    <property type="entry name" value="Glutathione synthetase ATP-binding domain-like"/>
    <property type="match status" value="1"/>
</dbReference>